<evidence type="ECO:0000256" key="14">
    <source>
        <dbReference type="SAM" id="SignalP"/>
    </source>
</evidence>
<keyword evidence="6 14" id="KW-0732">Signal</keyword>
<feature type="chain" id="PRO_5045563786" evidence="14">
    <location>
        <begin position="29"/>
        <end position="650"/>
    </location>
</feature>
<feature type="domain" description="TonB-dependent receptor-like beta-barrel" evidence="15">
    <location>
        <begin position="204"/>
        <end position="614"/>
    </location>
</feature>
<feature type="short sequence motif" description="TonB C-terminal box" evidence="12">
    <location>
        <begin position="633"/>
        <end position="650"/>
    </location>
</feature>
<comment type="caution">
    <text evidence="17">The sequence shown here is derived from an EMBL/GenBank/DDBJ whole genome shotgun (WGS) entry which is preliminary data.</text>
</comment>
<dbReference type="PROSITE" id="PS01156">
    <property type="entry name" value="TONB_DEPENDENT_REC_2"/>
    <property type="match status" value="1"/>
</dbReference>
<evidence type="ECO:0000256" key="4">
    <source>
        <dbReference type="ARBA" id="ARBA00022452"/>
    </source>
</evidence>
<evidence type="ECO:0000256" key="11">
    <source>
        <dbReference type="PROSITE-ProRule" id="PRU01360"/>
    </source>
</evidence>
<keyword evidence="5 11" id="KW-0812">Transmembrane</keyword>
<reference evidence="17 18" key="1">
    <citation type="submission" date="2020-10" db="EMBL/GenBank/DDBJ databases">
        <title>Ramlibacter sp. HM2 16S ribosomal RNA gene Genome sequencing and assembly.</title>
        <authorList>
            <person name="Kang M."/>
        </authorList>
    </citation>
    <scope>NUCLEOTIDE SEQUENCE [LARGE SCALE GENOMIC DNA]</scope>
    <source>
        <strain evidence="17 18">HM2</strain>
    </source>
</reference>
<organism evidence="17 18">
    <name type="scientific">Ramlibacter pallidus</name>
    <dbReference type="NCBI Taxonomy" id="2780087"/>
    <lineage>
        <taxon>Bacteria</taxon>
        <taxon>Pseudomonadati</taxon>
        <taxon>Pseudomonadota</taxon>
        <taxon>Betaproteobacteria</taxon>
        <taxon>Burkholderiales</taxon>
        <taxon>Comamonadaceae</taxon>
        <taxon>Ramlibacter</taxon>
    </lineage>
</organism>
<dbReference type="InterPro" id="IPR036942">
    <property type="entry name" value="Beta-barrel_TonB_sf"/>
</dbReference>
<evidence type="ECO:0000259" key="15">
    <source>
        <dbReference type="Pfam" id="PF00593"/>
    </source>
</evidence>
<comment type="similarity">
    <text evidence="2 11 13">Belongs to the TonB-dependent receptor family.</text>
</comment>
<accession>A0ABR9S2V6</accession>
<keyword evidence="7 13" id="KW-0798">TonB box</keyword>
<feature type="signal peptide" evidence="14">
    <location>
        <begin position="1"/>
        <end position="28"/>
    </location>
</feature>
<proteinExistence type="inferred from homology"/>
<evidence type="ECO:0000256" key="8">
    <source>
        <dbReference type="ARBA" id="ARBA00023136"/>
    </source>
</evidence>
<keyword evidence="3 11" id="KW-0813">Transport</keyword>
<evidence type="ECO:0000259" key="16">
    <source>
        <dbReference type="Pfam" id="PF07715"/>
    </source>
</evidence>
<evidence type="ECO:0000256" key="1">
    <source>
        <dbReference type="ARBA" id="ARBA00004571"/>
    </source>
</evidence>
<keyword evidence="18" id="KW-1185">Reference proteome</keyword>
<evidence type="ECO:0000256" key="6">
    <source>
        <dbReference type="ARBA" id="ARBA00022729"/>
    </source>
</evidence>
<dbReference type="EMBL" id="JADDIV010000003">
    <property type="protein sequence ID" value="MBE7367815.1"/>
    <property type="molecule type" value="Genomic_DNA"/>
</dbReference>
<dbReference type="Gene3D" id="2.170.130.10">
    <property type="entry name" value="TonB-dependent receptor, plug domain"/>
    <property type="match status" value="1"/>
</dbReference>
<dbReference type="CDD" id="cd01347">
    <property type="entry name" value="ligand_gated_channel"/>
    <property type="match status" value="1"/>
</dbReference>
<feature type="domain" description="TonB-dependent receptor plug" evidence="16">
    <location>
        <begin position="52"/>
        <end position="160"/>
    </location>
</feature>
<dbReference type="Proteomes" id="UP000806285">
    <property type="component" value="Unassembled WGS sequence"/>
</dbReference>
<dbReference type="Gene3D" id="2.40.170.20">
    <property type="entry name" value="TonB-dependent receptor, beta-barrel domain"/>
    <property type="match status" value="1"/>
</dbReference>
<evidence type="ECO:0000256" key="3">
    <source>
        <dbReference type="ARBA" id="ARBA00022448"/>
    </source>
</evidence>
<evidence type="ECO:0000256" key="9">
    <source>
        <dbReference type="ARBA" id="ARBA00023170"/>
    </source>
</evidence>
<dbReference type="Pfam" id="PF07715">
    <property type="entry name" value="Plug"/>
    <property type="match status" value="1"/>
</dbReference>
<evidence type="ECO:0000313" key="17">
    <source>
        <dbReference type="EMBL" id="MBE7367815.1"/>
    </source>
</evidence>
<evidence type="ECO:0000256" key="10">
    <source>
        <dbReference type="ARBA" id="ARBA00023237"/>
    </source>
</evidence>
<evidence type="ECO:0000256" key="12">
    <source>
        <dbReference type="PROSITE-ProRule" id="PRU10144"/>
    </source>
</evidence>
<dbReference type="PROSITE" id="PS52016">
    <property type="entry name" value="TONB_DEPENDENT_REC_3"/>
    <property type="match status" value="1"/>
</dbReference>
<evidence type="ECO:0000256" key="5">
    <source>
        <dbReference type="ARBA" id="ARBA00022692"/>
    </source>
</evidence>
<keyword evidence="9 17" id="KW-0675">Receptor</keyword>
<dbReference type="PANTHER" id="PTHR30069">
    <property type="entry name" value="TONB-DEPENDENT OUTER MEMBRANE RECEPTOR"/>
    <property type="match status" value="1"/>
</dbReference>
<evidence type="ECO:0000313" key="18">
    <source>
        <dbReference type="Proteomes" id="UP000806285"/>
    </source>
</evidence>
<dbReference type="InterPro" id="IPR012910">
    <property type="entry name" value="Plug_dom"/>
</dbReference>
<evidence type="ECO:0000256" key="2">
    <source>
        <dbReference type="ARBA" id="ARBA00009810"/>
    </source>
</evidence>
<name>A0ABR9S2V6_9BURK</name>
<evidence type="ECO:0000256" key="13">
    <source>
        <dbReference type="RuleBase" id="RU003357"/>
    </source>
</evidence>
<dbReference type="Pfam" id="PF00593">
    <property type="entry name" value="TonB_dep_Rec_b-barrel"/>
    <property type="match status" value="1"/>
</dbReference>
<keyword evidence="8 11" id="KW-0472">Membrane</keyword>
<dbReference type="PANTHER" id="PTHR30069:SF27">
    <property type="entry name" value="BLL4766 PROTEIN"/>
    <property type="match status" value="1"/>
</dbReference>
<protein>
    <submittedName>
        <fullName evidence="17">TonB-dependent receptor</fullName>
    </submittedName>
</protein>
<dbReference type="InterPro" id="IPR037066">
    <property type="entry name" value="Plug_dom_sf"/>
</dbReference>
<comment type="subcellular location">
    <subcellularLocation>
        <location evidence="1 11">Cell outer membrane</location>
        <topology evidence="1 11">Multi-pass membrane protein</topology>
    </subcellularLocation>
</comment>
<gene>
    <name evidence="17" type="ORF">IM787_09570</name>
</gene>
<dbReference type="InterPro" id="IPR010917">
    <property type="entry name" value="TonB_rcpt_CS"/>
</dbReference>
<evidence type="ECO:0000256" key="7">
    <source>
        <dbReference type="ARBA" id="ARBA00023077"/>
    </source>
</evidence>
<dbReference type="InterPro" id="IPR000531">
    <property type="entry name" value="Beta-barrel_TonB"/>
</dbReference>
<sequence>MTTNVPFLRVPAGLLAAAAALAFPSVHAQSQPAPQTLRETRVQATRFAEPAESLPLGVSVITAEEIRASGATSVNEAVMRLLGVPGRQDLYGGGEYSLDLRGFGTTADSNQVVVLDGIRISEADLGGTRLAGIPIDSVESIEVLRGSGAVLYGEGATGGVIVITTKAGRGRQQASGGSLYGAVGSDGLRDLRGSATLNAGNGFLLDAHAQHRESDGFRDNQRSDAQAGTVSGQWSNDWLRFGARVSQDRLDARLPGALSAAQYAADPTQASRPDDSATIRGERVSAFAQAELGAWQLALDASRREKELRSVNSGFAYDYDIVSDTWGVRARHEGTFSGAKNVLVLGADISEWQRDVLGFFGSTATQRSRGFYAKDDVTLAGGTRFSLGARTERIRKDSTSSGTGFSDRQQAWELGVSHPFGAGWTGYARVGRSFRLANVDEFNFTAPGVALRPQVSRDAELGTRWSYASGKVEARLYRSALTDEIGFDPAAAGALFGANVNFDPTRRQGLEVDWNHAVTPAFGVRVHAALRQATFRSGPYAGNDVPLVPRRTVALRGDWVPVAGHRLSGGVNWVSSQHPDYANACTMPSYATADARYAWQFHPRAELAVGVTNLFDRQIYTQAFACAGGQVTSIYPEAGRRFTASLRVQF</sequence>
<dbReference type="InterPro" id="IPR039426">
    <property type="entry name" value="TonB-dep_rcpt-like"/>
</dbReference>
<keyword evidence="4 11" id="KW-1134">Transmembrane beta strand</keyword>
<keyword evidence="10 11" id="KW-0998">Cell outer membrane</keyword>
<dbReference type="SUPFAM" id="SSF56935">
    <property type="entry name" value="Porins"/>
    <property type="match status" value="1"/>
</dbReference>